<dbReference type="InterPro" id="IPR011703">
    <property type="entry name" value="ATPase_AAA-3"/>
</dbReference>
<dbReference type="Gene3D" id="1.10.8.80">
    <property type="entry name" value="Magnesium chelatase subunit I, C-Terminal domain"/>
    <property type="match status" value="1"/>
</dbReference>
<feature type="domain" description="ATPase AAA-3" evidence="1">
    <location>
        <begin position="46"/>
        <end position="176"/>
    </location>
</feature>
<dbReference type="InterPro" id="IPR050764">
    <property type="entry name" value="CbbQ/NirQ/NorQ/GpvN"/>
</dbReference>
<gene>
    <name evidence="3" type="ORF">COS58_01435</name>
</gene>
<evidence type="ECO:0000259" key="1">
    <source>
        <dbReference type="Pfam" id="PF07726"/>
    </source>
</evidence>
<evidence type="ECO:0000259" key="2">
    <source>
        <dbReference type="Pfam" id="PF17863"/>
    </source>
</evidence>
<dbReference type="Proteomes" id="UP000228561">
    <property type="component" value="Unassembled WGS sequence"/>
</dbReference>
<dbReference type="PANTHER" id="PTHR42759">
    <property type="entry name" value="MOXR FAMILY PROTEIN"/>
    <property type="match status" value="1"/>
</dbReference>
<dbReference type="EMBL" id="PEVG01000016">
    <property type="protein sequence ID" value="PIU99620.1"/>
    <property type="molecule type" value="Genomic_DNA"/>
</dbReference>
<reference evidence="4" key="1">
    <citation type="submission" date="2017-09" db="EMBL/GenBank/DDBJ databases">
        <title>Depth-based differentiation of microbial function through sediment-hosted aquifers and enrichment of novel symbionts in the deep terrestrial subsurface.</title>
        <authorList>
            <person name="Probst A.J."/>
            <person name="Ladd B."/>
            <person name="Jarett J.K."/>
            <person name="Geller-Mcgrath D.E."/>
            <person name="Sieber C.M.K."/>
            <person name="Emerson J.B."/>
            <person name="Anantharaman K."/>
            <person name="Thomas B.C."/>
            <person name="Malmstrom R."/>
            <person name="Stieglmeier M."/>
            <person name="Klingl A."/>
            <person name="Woyke T."/>
            <person name="Ryan C.M."/>
            <person name="Banfield J.F."/>
        </authorList>
    </citation>
    <scope>NUCLEOTIDE SEQUENCE [LARGE SCALE GENOMIC DNA]</scope>
</reference>
<name>A0A2M7B969_9BACT</name>
<dbReference type="AlphaFoldDB" id="A0A2M7B969"/>
<accession>A0A2M7B969</accession>
<protein>
    <submittedName>
        <fullName evidence="3">Magnesium chelatase</fullName>
    </submittedName>
</protein>
<evidence type="ECO:0000313" key="3">
    <source>
        <dbReference type="EMBL" id="PIU99620.1"/>
    </source>
</evidence>
<dbReference type="GO" id="GO:0005524">
    <property type="term" value="F:ATP binding"/>
    <property type="evidence" value="ECO:0007669"/>
    <property type="project" value="InterPro"/>
</dbReference>
<feature type="domain" description="ChlI/MoxR AAA lid" evidence="2">
    <location>
        <begin position="266"/>
        <end position="328"/>
    </location>
</feature>
<organism evidence="3 4">
    <name type="scientific">Candidatus Tagabacteria bacterium CG03_land_8_20_14_0_80_41_22</name>
    <dbReference type="NCBI Taxonomy" id="1975020"/>
    <lineage>
        <taxon>Bacteria</taxon>
        <taxon>Candidatus Tagaibacteriota</taxon>
    </lineage>
</organism>
<dbReference type="Pfam" id="PF17863">
    <property type="entry name" value="AAA_lid_2"/>
    <property type="match status" value="1"/>
</dbReference>
<dbReference type="InterPro" id="IPR041628">
    <property type="entry name" value="ChlI/MoxR_AAA_lid"/>
</dbReference>
<dbReference type="PIRSF" id="PIRSF002849">
    <property type="entry name" value="AAA_ATPase_chaperone_MoxR_prd"/>
    <property type="match status" value="1"/>
</dbReference>
<dbReference type="GO" id="GO:0016887">
    <property type="term" value="F:ATP hydrolysis activity"/>
    <property type="evidence" value="ECO:0007669"/>
    <property type="project" value="InterPro"/>
</dbReference>
<dbReference type="InterPro" id="IPR027417">
    <property type="entry name" value="P-loop_NTPase"/>
</dbReference>
<dbReference type="SUPFAM" id="SSF52540">
    <property type="entry name" value="P-loop containing nucleoside triphosphate hydrolases"/>
    <property type="match status" value="1"/>
</dbReference>
<dbReference type="Pfam" id="PF07726">
    <property type="entry name" value="AAA_3"/>
    <property type="match status" value="1"/>
</dbReference>
<comment type="caution">
    <text evidence="3">The sequence shown here is derived from an EMBL/GenBank/DDBJ whole genome shotgun (WGS) entry which is preliminary data.</text>
</comment>
<sequence length="340" mass="38218">MMKETLKIFSEAHEAVKTIIKEMSKVIIGQTETIEHVLMCIFAGGHILLESAPGLAKTLMAETLSKVLRTDSKRIQLTPDLTPQDITGFEMPVFGTQLWVTRKGPIFTTICIADEINRAAEKTQAGFMEPMQERKVTIGLEDLPLDQLFTLIGTRNPIETGGTFAIAEAILDRFLVNAIIDYPSLADEKKIAVGTEDLSKIDIRAVCGKEDILPVRDFVLTPGYIEENHVMVDYIARIIDTSRPQHTHLHLSQKDTSYYRSMVSLSLASPRATKAYMRAVLVFSHIILGDKMILPEHVKTLAKSILRHRLILQSEAEYSGLTTDEIIEWLLNRVPIYRSE</sequence>
<proteinExistence type="predicted"/>
<dbReference type="Gene3D" id="3.40.50.300">
    <property type="entry name" value="P-loop containing nucleotide triphosphate hydrolases"/>
    <property type="match status" value="1"/>
</dbReference>
<evidence type="ECO:0000313" key="4">
    <source>
        <dbReference type="Proteomes" id="UP000228561"/>
    </source>
</evidence>
<dbReference type="PANTHER" id="PTHR42759:SF1">
    <property type="entry name" value="MAGNESIUM-CHELATASE SUBUNIT CHLD"/>
    <property type="match status" value="1"/>
</dbReference>